<feature type="domain" description="Putative restriction endonuclease" evidence="2">
    <location>
        <begin position="30"/>
        <end position="184"/>
    </location>
</feature>
<evidence type="ECO:0000313" key="3">
    <source>
        <dbReference type="EMBL" id="MDJ1181728.1"/>
    </source>
</evidence>
<dbReference type="GO" id="GO:0004519">
    <property type="term" value="F:endonuclease activity"/>
    <property type="evidence" value="ECO:0007669"/>
    <property type="project" value="UniProtKB-KW"/>
</dbReference>
<dbReference type="Pfam" id="PF05685">
    <property type="entry name" value="Uma2"/>
    <property type="match status" value="1"/>
</dbReference>
<dbReference type="RefSeq" id="WP_283756382.1">
    <property type="nucleotide sequence ID" value="NZ_JAQOSQ010000001.1"/>
</dbReference>
<dbReference type="SUPFAM" id="SSF52980">
    <property type="entry name" value="Restriction endonuclease-like"/>
    <property type="match status" value="1"/>
</dbReference>
<feature type="compositionally biased region" description="Basic and acidic residues" evidence="1">
    <location>
        <begin position="230"/>
        <end position="262"/>
    </location>
</feature>
<keyword evidence="3" id="KW-0255">Endonuclease</keyword>
<dbReference type="Proteomes" id="UP001232992">
    <property type="component" value="Unassembled WGS sequence"/>
</dbReference>
<dbReference type="InterPro" id="IPR011335">
    <property type="entry name" value="Restrct_endonuc-II-like"/>
</dbReference>
<feature type="region of interest" description="Disordered" evidence="1">
    <location>
        <begin position="230"/>
        <end position="278"/>
    </location>
</feature>
<keyword evidence="3" id="KW-0378">Hydrolase</keyword>
<evidence type="ECO:0000256" key="1">
    <source>
        <dbReference type="SAM" id="MobiDB-lite"/>
    </source>
</evidence>
<comment type="caution">
    <text evidence="3">The sequence shown here is derived from an EMBL/GenBank/DDBJ whole genome shotgun (WGS) entry which is preliminary data.</text>
</comment>
<gene>
    <name evidence="3" type="ORF">PMH09_00845</name>
</gene>
<reference evidence="3 4" key="1">
    <citation type="submission" date="2023-01" db="EMBL/GenBank/DDBJ databases">
        <title>Novel diversity within Roseofilum (Cyanobacteria; Desertifilaceae) from marine benthic mats with descriptions of four novel species.</title>
        <authorList>
            <person name="Wang Y."/>
            <person name="Berthold D.E."/>
            <person name="Hu J."/>
            <person name="Lefler F.W."/>
            <person name="Laughinghouse H.D. IV."/>
        </authorList>
    </citation>
    <scope>NUCLEOTIDE SEQUENCE [LARGE SCALE GENOMIC DNA]</scope>
    <source>
        <strain evidence="3 4">BLCC-M143</strain>
    </source>
</reference>
<dbReference type="PANTHER" id="PTHR33352">
    <property type="entry name" value="SLR1095 PROTEIN"/>
    <property type="match status" value="1"/>
</dbReference>
<evidence type="ECO:0000313" key="4">
    <source>
        <dbReference type="Proteomes" id="UP001232992"/>
    </source>
</evidence>
<evidence type="ECO:0000259" key="2">
    <source>
        <dbReference type="Pfam" id="PF05685"/>
    </source>
</evidence>
<proteinExistence type="predicted"/>
<dbReference type="EMBL" id="JAQOSQ010000001">
    <property type="protein sequence ID" value="MDJ1181728.1"/>
    <property type="molecule type" value="Genomic_DNA"/>
</dbReference>
<dbReference type="InterPro" id="IPR012296">
    <property type="entry name" value="Nuclease_put_TT1808"/>
</dbReference>
<dbReference type="InterPro" id="IPR008538">
    <property type="entry name" value="Uma2"/>
</dbReference>
<organism evidence="3 4">
    <name type="scientific">Roseofilum casamattae BLCC-M143</name>
    <dbReference type="NCBI Taxonomy" id="3022442"/>
    <lineage>
        <taxon>Bacteria</taxon>
        <taxon>Bacillati</taxon>
        <taxon>Cyanobacteriota</taxon>
        <taxon>Cyanophyceae</taxon>
        <taxon>Desertifilales</taxon>
        <taxon>Desertifilaceae</taxon>
        <taxon>Roseofilum</taxon>
        <taxon>Roseofilum casamattae</taxon>
    </lineage>
</organism>
<keyword evidence="4" id="KW-1185">Reference proteome</keyword>
<dbReference type="PANTHER" id="PTHR33352:SF3">
    <property type="entry name" value="SLR1612 PROTEIN"/>
    <property type="match status" value="1"/>
</dbReference>
<protein>
    <submittedName>
        <fullName evidence="3">Uma2 family endonuclease</fullName>
    </submittedName>
</protein>
<dbReference type="CDD" id="cd06260">
    <property type="entry name" value="DUF820-like"/>
    <property type="match status" value="1"/>
</dbReference>
<keyword evidence="3" id="KW-0540">Nuclease</keyword>
<name>A0ABT7BRA9_9CYAN</name>
<dbReference type="Gene3D" id="3.90.1570.10">
    <property type="entry name" value="tt1808, chain A"/>
    <property type="match status" value="1"/>
</dbReference>
<sequence length="302" mass="35563">MSIKLIDEQIPQTNGIEEEVAPLSLTDLPYDDGEPLETNRHRIAMNVLINSLHQAYGERDDYYSGGNMFLYYSKQQVKNKDFRGPDFFAVLDVDGTRERRSWIVWDEQGRYPDAIVELMSDSTADIDRNEKKTLYEQTFQTPDYFIYDPYDRDSLQGWHLGANGTYQSLVANDRGWLWCESLGLWLGVWDGVLTKEQAPWLRFYDPDGNLVLLPEEVALLEQNRAERQRERAEREQERAEREQERAEREQERAEREQERASMAEENLQQTEAALAQERQQNQELQAYLQELEARLRNLEGDR</sequence>
<feature type="compositionally biased region" description="Polar residues" evidence="1">
    <location>
        <begin position="266"/>
        <end position="278"/>
    </location>
</feature>
<accession>A0ABT7BRA9</accession>